<dbReference type="InterPro" id="IPR036259">
    <property type="entry name" value="MFS_trans_sf"/>
</dbReference>
<dbReference type="PANTHER" id="PTHR11328:SF24">
    <property type="entry name" value="MAJOR FACILITATOR SUPERFAMILY (MFS) PROFILE DOMAIN-CONTAINING PROTEIN"/>
    <property type="match status" value="1"/>
</dbReference>
<feature type="transmembrane region" description="Helical" evidence="2">
    <location>
        <begin position="432"/>
        <end position="450"/>
    </location>
</feature>
<evidence type="ECO:0000256" key="1">
    <source>
        <dbReference type="ARBA" id="ARBA00009617"/>
    </source>
</evidence>
<dbReference type="GO" id="GO:0005886">
    <property type="term" value="C:plasma membrane"/>
    <property type="evidence" value="ECO:0007669"/>
    <property type="project" value="TreeGrafter"/>
</dbReference>
<organism evidence="3 4">
    <name type="scientific">Pontixanthobacter aestiaquae</name>
    <dbReference type="NCBI Taxonomy" id="1509367"/>
    <lineage>
        <taxon>Bacteria</taxon>
        <taxon>Pseudomonadati</taxon>
        <taxon>Pseudomonadota</taxon>
        <taxon>Alphaproteobacteria</taxon>
        <taxon>Sphingomonadales</taxon>
        <taxon>Erythrobacteraceae</taxon>
        <taxon>Pontixanthobacter</taxon>
    </lineage>
</organism>
<feature type="transmembrane region" description="Helical" evidence="2">
    <location>
        <begin position="90"/>
        <end position="110"/>
    </location>
</feature>
<dbReference type="InterPro" id="IPR039672">
    <property type="entry name" value="MFS_2"/>
</dbReference>
<dbReference type="Proteomes" id="UP000460290">
    <property type="component" value="Unassembled WGS sequence"/>
</dbReference>
<feature type="transmembrane region" description="Helical" evidence="2">
    <location>
        <begin position="50"/>
        <end position="69"/>
    </location>
</feature>
<dbReference type="GO" id="GO:0015293">
    <property type="term" value="F:symporter activity"/>
    <property type="evidence" value="ECO:0007669"/>
    <property type="project" value="InterPro"/>
</dbReference>
<feature type="transmembrane region" description="Helical" evidence="2">
    <location>
        <begin position="343"/>
        <end position="368"/>
    </location>
</feature>
<reference evidence="3 4" key="1">
    <citation type="submission" date="2019-12" db="EMBL/GenBank/DDBJ databases">
        <title>Genomic-based taxomic classification of the family Erythrobacteraceae.</title>
        <authorList>
            <person name="Xu L."/>
        </authorList>
    </citation>
    <scope>NUCLEOTIDE SEQUENCE [LARGE SCALE GENOMIC DNA]</scope>
    <source>
        <strain evidence="3 4">KCTC 42006</strain>
    </source>
</reference>
<dbReference type="Pfam" id="PF13347">
    <property type="entry name" value="MFS_2"/>
    <property type="match status" value="1"/>
</dbReference>
<protein>
    <submittedName>
        <fullName evidence="3">Sugar transporter</fullName>
    </submittedName>
</protein>
<feature type="transmembrane region" description="Helical" evidence="2">
    <location>
        <begin position="20"/>
        <end position="44"/>
    </location>
</feature>
<dbReference type="OrthoDB" id="9764596at2"/>
<dbReference type="AlphaFoldDB" id="A0A844Z4M4"/>
<dbReference type="SUPFAM" id="SSF103473">
    <property type="entry name" value="MFS general substrate transporter"/>
    <property type="match status" value="1"/>
</dbReference>
<name>A0A844Z4M4_9SPHN</name>
<accession>A0A844Z4M4</accession>
<keyword evidence="3" id="KW-0762">Sugar transport</keyword>
<keyword evidence="2" id="KW-0472">Membrane</keyword>
<dbReference type="EMBL" id="WTYZ01000001">
    <property type="protein sequence ID" value="MXO82678.1"/>
    <property type="molecule type" value="Genomic_DNA"/>
</dbReference>
<dbReference type="RefSeq" id="WP_160613103.1">
    <property type="nucleotide sequence ID" value="NZ_JAUFQM010000001.1"/>
</dbReference>
<feature type="transmembrane region" description="Helical" evidence="2">
    <location>
        <begin position="309"/>
        <end position="331"/>
    </location>
</feature>
<evidence type="ECO:0000256" key="2">
    <source>
        <dbReference type="SAM" id="Phobius"/>
    </source>
</evidence>
<gene>
    <name evidence="3" type="ORF">GRI35_04750</name>
</gene>
<feature type="transmembrane region" description="Helical" evidence="2">
    <location>
        <begin position="243"/>
        <end position="271"/>
    </location>
</feature>
<dbReference type="GO" id="GO:0008643">
    <property type="term" value="P:carbohydrate transport"/>
    <property type="evidence" value="ECO:0007669"/>
    <property type="project" value="InterPro"/>
</dbReference>
<feature type="transmembrane region" description="Helical" evidence="2">
    <location>
        <begin position="389"/>
        <end position="412"/>
    </location>
</feature>
<sequence>MSALPGQAPEFQPLPQRIKLFHGFGAVAFGIKDNGFSVFLLIFYNQVLGMDAALVSLALALALIIDAFIDPLLGNLSDRTYTSWGRRLPWLYAAPIPLAIAWVIMWQPPIGGEPTFFGLLAIAVVVRLLLSACEVPSTSLVPELTSDYDERTTLFRYRFLSGWTGGLIMLFLAYQVFLAGRLLEPEGYAIYGYFGAAVIFISVIGSALGQHSRVARLPKDKPPPFKLSVAFSEIIQALSERSFLILAGGALGAYVSQGMTFALSNYLYLYIWQFSEAVFAFYPIVLFLSVVLTFITLGPAHKKWGKPKVAAVATLISMVIYLIPYGFYWAGVWPEIGSTASSALVLGFLLLSNTFGVMVMISASSMVAEIVEAFEERTERRAEGSFYSGYWFIQKCATGIGIFLTGLIVAIAGLPEQAVPGEVAEPVIDSMILQYCIAIVVLGVVSAWFMNRFPIDRAEHEARVAALAAKTASGAVDDTPANS</sequence>
<comment type="similarity">
    <text evidence="1">Belongs to the sodium:galactoside symporter (TC 2.A.2) family.</text>
</comment>
<dbReference type="Gene3D" id="1.20.1250.20">
    <property type="entry name" value="MFS general substrate transporter like domains"/>
    <property type="match status" value="1"/>
</dbReference>
<keyword evidence="3" id="KW-0813">Transport</keyword>
<comment type="caution">
    <text evidence="3">The sequence shown here is derived from an EMBL/GenBank/DDBJ whole genome shotgun (WGS) entry which is preliminary data.</text>
</comment>
<feature type="transmembrane region" description="Helical" evidence="2">
    <location>
        <begin position="157"/>
        <end position="178"/>
    </location>
</feature>
<keyword evidence="2" id="KW-1133">Transmembrane helix</keyword>
<feature type="transmembrane region" description="Helical" evidence="2">
    <location>
        <begin position="277"/>
        <end position="297"/>
    </location>
</feature>
<feature type="transmembrane region" description="Helical" evidence="2">
    <location>
        <begin position="116"/>
        <end position="136"/>
    </location>
</feature>
<dbReference type="PANTHER" id="PTHR11328">
    <property type="entry name" value="MAJOR FACILITATOR SUPERFAMILY DOMAIN-CONTAINING PROTEIN"/>
    <property type="match status" value="1"/>
</dbReference>
<evidence type="ECO:0000313" key="3">
    <source>
        <dbReference type="EMBL" id="MXO82678.1"/>
    </source>
</evidence>
<proteinExistence type="inferred from homology"/>
<evidence type="ECO:0000313" key="4">
    <source>
        <dbReference type="Proteomes" id="UP000460290"/>
    </source>
</evidence>
<keyword evidence="2" id="KW-0812">Transmembrane</keyword>
<feature type="transmembrane region" description="Helical" evidence="2">
    <location>
        <begin position="190"/>
        <end position="209"/>
    </location>
</feature>
<keyword evidence="4" id="KW-1185">Reference proteome</keyword>